<feature type="region of interest" description="Disordered" evidence="13">
    <location>
        <begin position="445"/>
        <end position="539"/>
    </location>
</feature>
<keyword evidence="16" id="KW-1185">Reference proteome</keyword>
<keyword evidence="6 10" id="KW-0143">Chaperone</keyword>
<comment type="subcellular location">
    <subcellularLocation>
        <location evidence="10">Cytoplasm</location>
    </subcellularLocation>
    <text evidence="10">About half TF is bound to the ribosome near the polypeptide exit tunnel while the other half is free in the cytoplasm.</text>
</comment>
<evidence type="ECO:0000256" key="12">
    <source>
        <dbReference type="RuleBase" id="RU003914"/>
    </source>
</evidence>
<name>A0ABP7SAL1_9SPHN</name>
<evidence type="ECO:0000256" key="9">
    <source>
        <dbReference type="ARBA" id="ARBA00029986"/>
    </source>
</evidence>
<dbReference type="Gene3D" id="3.30.70.1050">
    <property type="entry name" value="Trigger factor ribosome-binding domain"/>
    <property type="match status" value="1"/>
</dbReference>
<dbReference type="SUPFAM" id="SSF54534">
    <property type="entry name" value="FKBP-like"/>
    <property type="match status" value="1"/>
</dbReference>
<dbReference type="Pfam" id="PF05697">
    <property type="entry name" value="Trigger_N"/>
    <property type="match status" value="1"/>
</dbReference>
<comment type="domain">
    <text evidence="10">Consists of 3 domains; the N-terminus binds the ribosome, the middle domain has PPIase activity, while the C-terminus has intrinsic chaperone activity on its own.</text>
</comment>
<feature type="compositionally biased region" description="Low complexity" evidence="13">
    <location>
        <begin position="503"/>
        <end position="529"/>
    </location>
</feature>
<dbReference type="RefSeq" id="WP_344710511.1">
    <property type="nucleotide sequence ID" value="NZ_BAAAZD010000002.1"/>
</dbReference>
<dbReference type="EMBL" id="BAAAZD010000002">
    <property type="protein sequence ID" value="GAA4008893.1"/>
    <property type="molecule type" value="Genomic_DNA"/>
</dbReference>
<dbReference type="InterPro" id="IPR008880">
    <property type="entry name" value="Trigger_fac_C"/>
</dbReference>
<comment type="similarity">
    <text evidence="2 10 12">Belongs to the FKBP-type PPIase family. Tig subfamily.</text>
</comment>
<organism evidence="15 16">
    <name type="scientific">Sphingomonas humi</name>
    <dbReference type="NCBI Taxonomy" id="335630"/>
    <lineage>
        <taxon>Bacteria</taxon>
        <taxon>Pseudomonadati</taxon>
        <taxon>Pseudomonadota</taxon>
        <taxon>Alphaproteobacteria</taxon>
        <taxon>Sphingomonadales</taxon>
        <taxon>Sphingomonadaceae</taxon>
        <taxon>Sphingomonas</taxon>
    </lineage>
</organism>
<dbReference type="InterPro" id="IPR001179">
    <property type="entry name" value="PPIase_FKBP_dom"/>
</dbReference>
<feature type="compositionally biased region" description="Basic and acidic residues" evidence="13">
    <location>
        <begin position="445"/>
        <end position="458"/>
    </location>
</feature>
<dbReference type="Pfam" id="PF05698">
    <property type="entry name" value="Trigger_C"/>
    <property type="match status" value="1"/>
</dbReference>
<dbReference type="InterPro" id="IPR037041">
    <property type="entry name" value="Trigger_fac_C_sf"/>
</dbReference>
<dbReference type="HAMAP" id="MF_00303">
    <property type="entry name" value="Trigger_factor_Tig"/>
    <property type="match status" value="1"/>
</dbReference>
<reference evidence="16" key="1">
    <citation type="journal article" date="2019" name="Int. J. Syst. Evol. Microbiol.">
        <title>The Global Catalogue of Microorganisms (GCM) 10K type strain sequencing project: providing services to taxonomists for standard genome sequencing and annotation.</title>
        <authorList>
            <consortium name="The Broad Institute Genomics Platform"/>
            <consortium name="The Broad Institute Genome Sequencing Center for Infectious Disease"/>
            <person name="Wu L."/>
            <person name="Ma J."/>
        </authorList>
    </citation>
    <scope>NUCLEOTIDE SEQUENCE [LARGE SCALE GENOMIC DNA]</scope>
    <source>
        <strain evidence="16">JCM 16603</strain>
    </source>
</reference>
<gene>
    <name evidence="10 15" type="primary">tig</name>
    <name evidence="15" type="ORF">GCM10022211_23320</name>
</gene>
<keyword evidence="10" id="KW-0963">Cytoplasm</keyword>
<keyword evidence="10 12" id="KW-0131">Cell cycle</keyword>
<dbReference type="Gene3D" id="3.10.50.40">
    <property type="match status" value="1"/>
</dbReference>
<evidence type="ECO:0000256" key="5">
    <source>
        <dbReference type="ARBA" id="ARBA00023110"/>
    </source>
</evidence>
<dbReference type="Pfam" id="PF00254">
    <property type="entry name" value="FKBP_C"/>
    <property type="match status" value="1"/>
</dbReference>
<proteinExistence type="inferred from homology"/>
<dbReference type="EC" id="5.2.1.8" evidence="3 10"/>
<keyword evidence="10 12" id="KW-0132">Cell division</keyword>
<dbReference type="SUPFAM" id="SSF109998">
    <property type="entry name" value="Triger factor/SurA peptide-binding domain-like"/>
    <property type="match status" value="1"/>
</dbReference>
<evidence type="ECO:0000256" key="2">
    <source>
        <dbReference type="ARBA" id="ARBA00005464"/>
    </source>
</evidence>
<dbReference type="InterPro" id="IPR027304">
    <property type="entry name" value="Trigger_fact/SurA_dom_sf"/>
</dbReference>
<dbReference type="Gene3D" id="1.10.3120.10">
    <property type="entry name" value="Trigger factor, C-terminal domain"/>
    <property type="match status" value="1"/>
</dbReference>
<comment type="caution">
    <text evidence="15">The sequence shown here is derived from an EMBL/GenBank/DDBJ whole genome shotgun (WGS) entry which is preliminary data.</text>
</comment>
<comment type="catalytic activity">
    <reaction evidence="1 10 11">
        <text>[protein]-peptidylproline (omega=180) = [protein]-peptidylproline (omega=0)</text>
        <dbReference type="Rhea" id="RHEA:16237"/>
        <dbReference type="Rhea" id="RHEA-COMP:10747"/>
        <dbReference type="Rhea" id="RHEA-COMP:10748"/>
        <dbReference type="ChEBI" id="CHEBI:83833"/>
        <dbReference type="ChEBI" id="CHEBI:83834"/>
        <dbReference type="EC" id="5.2.1.8"/>
    </reaction>
</comment>
<sequence length="539" mass="57988">MQHVEIENEGLKRAYQLTFTAAEIDERIAGEVKRIAPQVRMPGFRPGKVPANLIRKMHGDALHQDALNTTIQQGIQQLLTEQNLRPAMQPAIELKEGYEAGKDAEVTVRLETLPAIPAPQLDGLKLERLSAEADESAVDAQVEQFARNAKRFEDAPEGKAAETGDQVVIDFVGKTADGVAFEGGTGTDMAVEIGSGTLIPGFEDQLIGAKVGEERTLNVSFPDDYPAANLKGQPATFDVKVTAVKIAGETVIDDEFAKTLGLQSLDQLKGLLRDQQTQELNGLTRTHMKRRLLDQLAASHDFEVPPSMVEAEFANIMAQLEHEASHEADPEAAKAEIEKDKDDYRKIAERRVRLGLLLSEIGQANGVEITSQEMNRLIAQAAQQYGPADRDRFIQYIQQEPMAAAQLRAPLYEDKVVDFLFTKAEITDRAATRAEIEADLEAEEGHVHGPGCGHDHGEAAPAPKAKKGKKAAAAATEEAPAAQAAETASEVKPAAKKAKPAKPAKGAVEAEPETPVAAEPVKDGAGAKAPAKKSKKASA</sequence>
<evidence type="ECO:0000256" key="7">
    <source>
        <dbReference type="ARBA" id="ARBA00023235"/>
    </source>
</evidence>
<feature type="compositionally biased region" description="Low complexity" evidence="13">
    <location>
        <begin position="471"/>
        <end position="492"/>
    </location>
</feature>
<evidence type="ECO:0000256" key="10">
    <source>
        <dbReference type="HAMAP-Rule" id="MF_00303"/>
    </source>
</evidence>
<dbReference type="InterPro" id="IPR036611">
    <property type="entry name" value="Trigger_fac_ribosome-bd_sf"/>
</dbReference>
<evidence type="ECO:0000256" key="4">
    <source>
        <dbReference type="ARBA" id="ARBA00016902"/>
    </source>
</evidence>
<keyword evidence="7 10" id="KW-0413">Isomerase</keyword>
<feature type="compositionally biased region" description="Basic residues" evidence="13">
    <location>
        <begin position="530"/>
        <end position="539"/>
    </location>
</feature>
<keyword evidence="5 10" id="KW-0697">Rotamase</keyword>
<evidence type="ECO:0000256" key="13">
    <source>
        <dbReference type="SAM" id="MobiDB-lite"/>
    </source>
</evidence>
<feature type="domain" description="PPIase FKBP-type" evidence="14">
    <location>
        <begin position="164"/>
        <end position="247"/>
    </location>
</feature>
<evidence type="ECO:0000256" key="1">
    <source>
        <dbReference type="ARBA" id="ARBA00000971"/>
    </source>
</evidence>
<dbReference type="InterPro" id="IPR005215">
    <property type="entry name" value="Trig_fac"/>
</dbReference>
<protein>
    <recommendedName>
        <fullName evidence="4 10">Trigger factor</fullName>
        <shortName evidence="10">TF</shortName>
        <ecNumber evidence="3 10">5.2.1.8</ecNumber>
    </recommendedName>
    <alternativeName>
        <fullName evidence="9 10">PPIase</fullName>
    </alternativeName>
</protein>
<accession>A0ABP7SAL1</accession>
<evidence type="ECO:0000256" key="11">
    <source>
        <dbReference type="PROSITE-ProRule" id="PRU00277"/>
    </source>
</evidence>
<dbReference type="SUPFAM" id="SSF102735">
    <property type="entry name" value="Trigger factor ribosome-binding domain"/>
    <property type="match status" value="1"/>
</dbReference>
<evidence type="ECO:0000256" key="3">
    <source>
        <dbReference type="ARBA" id="ARBA00013194"/>
    </source>
</evidence>
<comment type="function">
    <text evidence="8 10">Involved in protein export. Acts as a chaperone by maintaining the newly synthesized protein in an open conformation. Functions as a peptidyl-prolyl cis-trans isomerase.</text>
</comment>
<evidence type="ECO:0000313" key="16">
    <source>
        <dbReference type="Proteomes" id="UP001501310"/>
    </source>
</evidence>
<dbReference type="InterPro" id="IPR008881">
    <property type="entry name" value="Trigger_fac_ribosome-bd_bac"/>
</dbReference>
<dbReference type="InterPro" id="IPR046357">
    <property type="entry name" value="PPIase_dom_sf"/>
</dbReference>
<evidence type="ECO:0000256" key="8">
    <source>
        <dbReference type="ARBA" id="ARBA00024849"/>
    </source>
</evidence>
<dbReference type="PROSITE" id="PS50059">
    <property type="entry name" value="FKBP_PPIASE"/>
    <property type="match status" value="1"/>
</dbReference>
<dbReference type="Proteomes" id="UP001501310">
    <property type="component" value="Unassembled WGS sequence"/>
</dbReference>
<evidence type="ECO:0000313" key="15">
    <source>
        <dbReference type="EMBL" id="GAA4008893.1"/>
    </source>
</evidence>
<dbReference type="NCBIfam" id="TIGR00115">
    <property type="entry name" value="tig"/>
    <property type="match status" value="1"/>
</dbReference>
<evidence type="ECO:0000256" key="6">
    <source>
        <dbReference type="ARBA" id="ARBA00023186"/>
    </source>
</evidence>
<evidence type="ECO:0000259" key="14">
    <source>
        <dbReference type="PROSITE" id="PS50059"/>
    </source>
</evidence>